<dbReference type="InterPro" id="IPR038109">
    <property type="entry name" value="DNA_bind_recomb_sf"/>
</dbReference>
<proteinExistence type="predicted"/>
<dbReference type="SMART" id="SM00857">
    <property type="entry name" value="Resolvase"/>
    <property type="match status" value="1"/>
</dbReference>
<gene>
    <name evidence="4" type="ORF">DW813_03820</name>
</gene>
<dbReference type="PROSITE" id="PS51737">
    <property type="entry name" value="RECOMBINASE_DNA_BIND"/>
    <property type="match status" value="1"/>
</dbReference>
<evidence type="ECO:0000313" key="4">
    <source>
        <dbReference type="EMBL" id="RHD05471.1"/>
    </source>
</evidence>
<evidence type="ECO:0000259" key="3">
    <source>
        <dbReference type="PROSITE" id="PS51737"/>
    </source>
</evidence>
<dbReference type="EMBL" id="QSIQ01000003">
    <property type="protein sequence ID" value="RHD05471.1"/>
    <property type="molecule type" value="Genomic_DNA"/>
</dbReference>
<dbReference type="AlphaFoldDB" id="A0A396AI92"/>
<dbReference type="InterPro" id="IPR006119">
    <property type="entry name" value="Resolv_N"/>
</dbReference>
<comment type="caution">
    <text evidence="4">The sequence shown here is derived from an EMBL/GenBank/DDBJ whole genome shotgun (WGS) entry which is preliminary data.</text>
</comment>
<protein>
    <submittedName>
        <fullName evidence="4">Recombinase</fullName>
    </submittedName>
</protein>
<dbReference type="Gene3D" id="3.90.1750.20">
    <property type="entry name" value="Putative Large Serine Recombinase, Chain B, Domain 2"/>
    <property type="match status" value="1"/>
</dbReference>
<dbReference type="PANTHER" id="PTHR30461:SF23">
    <property type="entry name" value="DNA RECOMBINASE-RELATED"/>
    <property type="match status" value="1"/>
</dbReference>
<keyword evidence="1" id="KW-0175">Coiled coil</keyword>
<dbReference type="InterPro" id="IPR036162">
    <property type="entry name" value="Resolvase-like_N_sf"/>
</dbReference>
<feature type="domain" description="Recombinase" evidence="3">
    <location>
        <begin position="175"/>
        <end position="319"/>
    </location>
</feature>
<dbReference type="InterPro" id="IPR050639">
    <property type="entry name" value="SSR_resolvase"/>
</dbReference>
<organism evidence="4 5">
    <name type="scientific">Roseburia inulinivorans</name>
    <dbReference type="NCBI Taxonomy" id="360807"/>
    <lineage>
        <taxon>Bacteria</taxon>
        <taxon>Bacillati</taxon>
        <taxon>Bacillota</taxon>
        <taxon>Clostridia</taxon>
        <taxon>Lachnospirales</taxon>
        <taxon>Lachnospiraceae</taxon>
        <taxon>Roseburia</taxon>
    </lineage>
</organism>
<dbReference type="PANTHER" id="PTHR30461">
    <property type="entry name" value="DNA-INVERTASE FROM LAMBDOID PROPHAGE"/>
    <property type="match status" value="1"/>
</dbReference>
<dbReference type="SUPFAM" id="SSF53041">
    <property type="entry name" value="Resolvase-like"/>
    <property type="match status" value="1"/>
</dbReference>
<dbReference type="Gene3D" id="3.40.50.1390">
    <property type="entry name" value="Resolvase, N-terminal catalytic domain"/>
    <property type="match status" value="1"/>
</dbReference>
<name>A0A396AI92_9FIRM</name>
<dbReference type="InterPro" id="IPR011109">
    <property type="entry name" value="DNA_bind_recombinase_dom"/>
</dbReference>
<dbReference type="PROSITE" id="PS51736">
    <property type="entry name" value="RECOMBINASES_3"/>
    <property type="match status" value="1"/>
</dbReference>
<dbReference type="Proteomes" id="UP000266391">
    <property type="component" value="Unassembled WGS sequence"/>
</dbReference>
<reference evidence="4 5" key="1">
    <citation type="submission" date="2018-08" db="EMBL/GenBank/DDBJ databases">
        <title>A genome reference for cultivated species of the human gut microbiota.</title>
        <authorList>
            <person name="Zou Y."/>
            <person name="Xue W."/>
            <person name="Luo G."/>
        </authorList>
    </citation>
    <scope>NUCLEOTIDE SEQUENCE [LARGE SCALE GENOMIC DNA]</scope>
    <source>
        <strain evidence="4 5">AM32-8LB</strain>
    </source>
</reference>
<accession>A0A396AI92</accession>
<dbReference type="Pfam" id="PF13408">
    <property type="entry name" value="Zn_ribbon_recom"/>
    <property type="match status" value="1"/>
</dbReference>
<dbReference type="InterPro" id="IPR025827">
    <property type="entry name" value="Zn_ribbon_recom_dom"/>
</dbReference>
<dbReference type="GO" id="GO:0003677">
    <property type="term" value="F:DNA binding"/>
    <property type="evidence" value="ECO:0007669"/>
    <property type="project" value="InterPro"/>
</dbReference>
<evidence type="ECO:0000313" key="5">
    <source>
        <dbReference type="Proteomes" id="UP000266391"/>
    </source>
</evidence>
<evidence type="ECO:0000256" key="1">
    <source>
        <dbReference type="SAM" id="Coils"/>
    </source>
</evidence>
<feature type="domain" description="Resolvase/invertase-type recombinase catalytic" evidence="2">
    <location>
        <begin position="9"/>
        <end position="167"/>
    </location>
</feature>
<dbReference type="GeneID" id="98917456"/>
<evidence type="ECO:0000259" key="2">
    <source>
        <dbReference type="PROSITE" id="PS51736"/>
    </source>
</evidence>
<dbReference type="Pfam" id="PF07508">
    <property type="entry name" value="Recombinase"/>
    <property type="match status" value="1"/>
</dbReference>
<feature type="coiled-coil region" evidence="1">
    <location>
        <begin position="455"/>
        <end position="482"/>
    </location>
</feature>
<dbReference type="RefSeq" id="WP_005602798.1">
    <property type="nucleotide sequence ID" value="NZ_QSIQ01000003.1"/>
</dbReference>
<dbReference type="Pfam" id="PF00239">
    <property type="entry name" value="Resolvase"/>
    <property type="match status" value="1"/>
</dbReference>
<dbReference type="GO" id="GO:0000150">
    <property type="term" value="F:DNA strand exchange activity"/>
    <property type="evidence" value="ECO:0007669"/>
    <property type="project" value="InterPro"/>
</dbReference>
<sequence>MNNSKRIYRAAIYVRLSKEDGDLDDVRKAESNSISNQKSLILNYLKDKEDIEIVSIREDDGYSGATFDRPAFKLMLQDVKDGIIDCIVVKDLSRFAREYIDAGRYIERMFPAMGIRFIAINDAYDSADTQAQGNEIIIPFKNLINDAYCRDISIKIRSHLETKRQNGEFVGNYCVYGYKKSEIDHNVIVPDEYAGHVVQDIFRWIKNGMSLDAISDKLNVLGILSPMAYKLSNGENYKTAFQKKDELLWTPVAVRRIATNIIYTGTLVQGKFTTPNHKVKTKILKPQEKWAVCHNNHEALVSLRTFQIVQRLLSVDMRMAPGKDSIYLLSGIAVCADCGALMTRKVSTVNGKKYVYYMCSNNKKNKKCSSHRIKEADLESRVFDTLRDMTAILLDADEVIKEAGNSANFRIDQKKTKERISAKEKEITKYNQMLVSLYEDYRDGIVDKSDFAIIKESFEVKRAEAEKAIDRLQKEAENIAAGIERDTEWLEEHRKWKTMPSLTRNVVVSLIQSVKVYEGGDIEIVLDCDDEYRKIVARAGELERQHDAERLVV</sequence>